<dbReference type="AlphaFoldDB" id="A0A1C3E9M4"/>
<evidence type="ECO:0000256" key="1">
    <source>
        <dbReference type="ARBA" id="ARBA00022729"/>
    </source>
</evidence>
<protein>
    <recommendedName>
        <fullName evidence="3">DUF4174 domain-containing protein</fullName>
    </recommendedName>
</protein>
<gene>
    <name evidence="4" type="ORF">A8L45_21190</name>
</gene>
<evidence type="ECO:0000313" key="5">
    <source>
        <dbReference type="Proteomes" id="UP000094936"/>
    </source>
</evidence>
<dbReference type="EMBL" id="LYBM01000059">
    <property type="protein sequence ID" value="ODA29921.1"/>
    <property type="molecule type" value="Genomic_DNA"/>
</dbReference>
<keyword evidence="1 2" id="KW-0732">Signal</keyword>
<proteinExistence type="predicted"/>
<comment type="caution">
    <text evidence="4">The sequence shown here is derived from an EMBL/GenBank/DDBJ whole genome shotgun (WGS) entry which is preliminary data.</text>
</comment>
<dbReference type="RefSeq" id="WP_068905351.1">
    <property type="nucleotide sequence ID" value="NZ_JBHUIF010000009.1"/>
</dbReference>
<name>A0A1C3E9M4_9GAMM</name>
<evidence type="ECO:0000259" key="3">
    <source>
        <dbReference type="Pfam" id="PF13778"/>
    </source>
</evidence>
<organism evidence="4 5">
    <name type="scientific">Veronia pacifica</name>
    <dbReference type="NCBI Taxonomy" id="1080227"/>
    <lineage>
        <taxon>Bacteria</taxon>
        <taxon>Pseudomonadati</taxon>
        <taxon>Pseudomonadota</taxon>
        <taxon>Gammaproteobacteria</taxon>
        <taxon>Vibrionales</taxon>
        <taxon>Vibrionaceae</taxon>
        <taxon>Veronia</taxon>
    </lineage>
</organism>
<keyword evidence="5" id="KW-1185">Reference proteome</keyword>
<feature type="signal peptide" evidence="2">
    <location>
        <begin position="1"/>
        <end position="20"/>
    </location>
</feature>
<reference evidence="4 5" key="1">
    <citation type="submission" date="2016-05" db="EMBL/GenBank/DDBJ databases">
        <title>Genomic Taxonomy of the Vibrionaceae.</title>
        <authorList>
            <person name="Gomez-Gil B."/>
            <person name="Enciso-Ibarra J."/>
        </authorList>
    </citation>
    <scope>NUCLEOTIDE SEQUENCE [LARGE SCALE GENOMIC DNA]</scope>
    <source>
        <strain evidence="4 5">CAIM 1920</strain>
    </source>
</reference>
<dbReference type="Pfam" id="PF13778">
    <property type="entry name" value="DUF4174"/>
    <property type="match status" value="1"/>
</dbReference>
<feature type="domain" description="DUF4174" evidence="3">
    <location>
        <begin position="31"/>
        <end position="139"/>
    </location>
</feature>
<sequence>MRHLYILSGLLLALSTTSFAYPGYGQQSHTLSHRSVLFFAPSHDTFVERFLFETRMNNCELNDREVFTLVLTEDGKTYPEQTGLGFNVDVLAEQFAIPKGSHTAILIGKDGDEKHRWGSETDWQYIADLIDTMPMRQSEMAERPSPCRV</sequence>
<dbReference type="OrthoDB" id="5893017at2"/>
<dbReference type="InterPro" id="IPR025232">
    <property type="entry name" value="DUF4174"/>
</dbReference>
<evidence type="ECO:0000256" key="2">
    <source>
        <dbReference type="SAM" id="SignalP"/>
    </source>
</evidence>
<dbReference type="Proteomes" id="UP000094936">
    <property type="component" value="Unassembled WGS sequence"/>
</dbReference>
<accession>A0A1C3E9M4</accession>
<evidence type="ECO:0000313" key="4">
    <source>
        <dbReference type="EMBL" id="ODA29921.1"/>
    </source>
</evidence>
<feature type="chain" id="PRO_5008672884" description="DUF4174 domain-containing protein" evidence="2">
    <location>
        <begin position="21"/>
        <end position="149"/>
    </location>
</feature>